<reference evidence="3 4" key="1">
    <citation type="submission" date="2020-08" db="EMBL/GenBank/DDBJ databases">
        <authorList>
            <person name="Liu C."/>
            <person name="Sun Q."/>
        </authorList>
    </citation>
    <scope>NUCLEOTIDE SEQUENCE [LARGE SCALE GENOMIC DNA]</scope>
    <source>
        <strain evidence="3 4">NSJ-62</strain>
    </source>
</reference>
<proteinExistence type="predicted"/>
<dbReference type="AlphaFoldDB" id="A0A7G9B2C1"/>
<evidence type="ECO:0000256" key="1">
    <source>
        <dbReference type="ARBA" id="ARBA00023004"/>
    </source>
</evidence>
<dbReference type="Gene3D" id="2.30.30.90">
    <property type="match status" value="1"/>
</dbReference>
<organism evidence="3 4">
    <name type="scientific">Oscillibacter hominis</name>
    <dbReference type="NCBI Taxonomy" id="2763056"/>
    <lineage>
        <taxon>Bacteria</taxon>
        <taxon>Bacillati</taxon>
        <taxon>Bacillota</taxon>
        <taxon>Clostridia</taxon>
        <taxon>Eubacteriales</taxon>
        <taxon>Oscillospiraceae</taxon>
        <taxon>Oscillibacter</taxon>
    </lineage>
</organism>
<dbReference type="PANTHER" id="PTHR42954:SF2">
    <property type="entry name" value="FE(2+) TRANSPORT PROTEIN A"/>
    <property type="match status" value="1"/>
</dbReference>
<dbReference type="InterPro" id="IPR008988">
    <property type="entry name" value="Transcriptional_repressor_C"/>
</dbReference>
<dbReference type="GO" id="GO:0046914">
    <property type="term" value="F:transition metal ion binding"/>
    <property type="evidence" value="ECO:0007669"/>
    <property type="project" value="InterPro"/>
</dbReference>
<protein>
    <submittedName>
        <fullName evidence="3">Ferrous iron transport protein A</fullName>
    </submittedName>
</protein>
<dbReference type="PANTHER" id="PTHR42954">
    <property type="entry name" value="FE(2+) TRANSPORT PROTEIN A"/>
    <property type="match status" value="1"/>
</dbReference>
<keyword evidence="1" id="KW-0408">Iron</keyword>
<sequence length="75" mass="8237">MTALSDLREGQRGQVVSLLTRDSMRRRLQDIGLIEGTEVECVLKSPAGDPAAYQIRGALIALRREDSDQVMVLPA</sequence>
<dbReference type="SMART" id="SM00899">
    <property type="entry name" value="FeoA"/>
    <property type="match status" value="1"/>
</dbReference>
<dbReference type="RefSeq" id="WP_187332293.1">
    <property type="nucleotide sequence ID" value="NZ_CP060490.1"/>
</dbReference>
<gene>
    <name evidence="3" type="ORF">H8790_09505</name>
</gene>
<dbReference type="EMBL" id="CP060490">
    <property type="protein sequence ID" value="QNL43702.1"/>
    <property type="molecule type" value="Genomic_DNA"/>
</dbReference>
<dbReference type="Proteomes" id="UP000515960">
    <property type="component" value="Chromosome"/>
</dbReference>
<dbReference type="InterPro" id="IPR038157">
    <property type="entry name" value="FeoA_core_dom"/>
</dbReference>
<dbReference type="KEGG" id="ohi:H8790_09505"/>
<name>A0A7G9B2C1_9FIRM</name>
<accession>A0A7G9B2C1</accession>
<keyword evidence="4" id="KW-1185">Reference proteome</keyword>
<evidence type="ECO:0000259" key="2">
    <source>
        <dbReference type="SMART" id="SM00899"/>
    </source>
</evidence>
<evidence type="ECO:0000313" key="4">
    <source>
        <dbReference type="Proteomes" id="UP000515960"/>
    </source>
</evidence>
<dbReference type="InterPro" id="IPR052713">
    <property type="entry name" value="FeoA"/>
</dbReference>
<dbReference type="InterPro" id="IPR007167">
    <property type="entry name" value="Fe-transptr_FeoA-like"/>
</dbReference>
<dbReference type="SUPFAM" id="SSF50037">
    <property type="entry name" value="C-terminal domain of transcriptional repressors"/>
    <property type="match status" value="1"/>
</dbReference>
<feature type="domain" description="Ferrous iron transporter FeoA-like" evidence="2">
    <location>
        <begin position="2"/>
        <end position="74"/>
    </location>
</feature>
<evidence type="ECO:0000313" key="3">
    <source>
        <dbReference type="EMBL" id="QNL43702.1"/>
    </source>
</evidence>
<dbReference type="Pfam" id="PF04023">
    <property type="entry name" value="FeoA"/>
    <property type="match status" value="1"/>
</dbReference>